<organism evidence="5">
    <name type="scientific">Anthurium amnicola</name>
    <dbReference type="NCBI Taxonomy" id="1678845"/>
    <lineage>
        <taxon>Eukaryota</taxon>
        <taxon>Viridiplantae</taxon>
        <taxon>Streptophyta</taxon>
        <taxon>Embryophyta</taxon>
        <taxon>Tracheophyta</taxon>
        <taxon>Spermatophyta</taxon>
        <taxon>Magnoliopsida</taxon>
        <taxon>Liliopsida</taxon>
        <taxon>Araceae</taxon>
        <taxon>Pothoideae</taxon>
        <taxon>Potheae</taxon>
        <taxon>Anthurium</taxon>
    </lineage>
</organism>
<feature type="non-terminal residue" evidence="5">
    <location>
        <position position="1"/>
    </location>
</feature>
<protein>
    <submittedName>
        <fullName evidence="5">Rhodanese-like domain-containing protein 6</fullName>
    </submittedName>
</protein>
<dbReference type="PANTHER" id="PTHR43268:SF6">
    <property type="entry name" value="THIOSULFATE SULFURTRANSFERASE_RHODANESE-LIKE DOMAIN-CONTAINING PROTEIN 2"/>
    <property type="match status" value="1"/>
</dbReference>
<feature type="region of interest" description="Disordered" evidence="1">
    <location>
        <begin position="336"/>
        <end position="357"/>
    </location>
</feature>
<dbReference type="InterPro" id="IPR022111">
    <property type="entry name" value="Rhodanese_C"/>
</dbReference>
<evidence type="ECO:0000259" key="3">
    <source>
        <dbReference type="Pfam" id="PF12368"/>
    </source>
</evidence>
<dbReference type="SUPFAM" id="SSF53474">
    <property type="entry name" value="alpha/beta-Hydrolases"/>
    <property type="match status" value="1"/>
</dbReference>
<dbReference type="EMBL" id="GDJX01007440">
    <property type="protein sequence ID" value="JAT60496.1"/>
    <property type="molecule type" value="Transcribed_RNA"/>
</dbReference>
<accession>A0A1D1Z0X6</accession>
<dbReference type="InterPro" id="IPR040503">
    <property type="entry name" value="TRHO_N"/>
</dbReference>
<evidence type="ECO:0000256" key="1">
    <source>
        <dbReference type="SAM" id="MobiDB-lite"/>
    </source>
</evidence>
<dbReference type="Pfam" id="PF03959">
    <property type="entry name" value="FSH1"/>
    <property type="match status" value="1"/>
</dbReference>
<evidence type="ECO:0000259" key="4">
    <source>
        <dbReference type="Pfam" id="PF17773"/>
    </source>
</evidence>
<gene>
    <name evidence="5" type="primary">STR6_0</name>
    <name evidence="5" type="ORF">g.25601</name>
</gene>
<proteinExistence type="predicted"/>
<evidence type="ECO:0000259" key="2">
    <source>
        <dbReference type="Pfam" id="PF03959"/>
    </source>
</evidence>
<name>A0A1D1Z0X6_9ARAE</name>
<dbReference type="Pfam" id="PF12368">
    <property type="entry name" value="Rhodanese_C"/>
    <property type="match status" value="1"/>
</dbReference>
<feature type="domain" description="Rhodanase C-terminal" evidence="3">
    <location>
        <begin position="158"/>
        <end position="223"/>
    </location>
</feature>
<reference evidence="5" key="1">
    <citation type="submission" date="2015-07" db="EMBL/GenBank/DDBJ databases">
        <title>Transcriptome Assembly of Anthurium amnicola.</title>
        <authorList>
            <person name="Suzuki J."/>
        </authorList>
    </citation>
    <scope>NUCLEOTIDE SEQUENCE</scope>
</reference>
<dbReference type="Gene3D" id="3.40.50.1820">
    <property type="entry name" value="alpha/beta hydrolase"/>
    <property type="match status" value="1"/>
</dbReference>
<dbReference type="AlphaFoldDB" id="A0A1D1Z0X6"/>
<dbReference type="PANTHER" id="PTHR43268">
    <property type="entry name" value="THIOSULFATE SULFURTRANSFERASE/RHODANESE-LIKE DOMAIN-CONTAINING PROTEIN 2"/>
    <property type="match status" value="1"/>
</dbReference>
<feature type="domain" description="tRNA uridine(34) hydroxylase N-terminal" evidence="4">
    <location>
        <begin position="43"/>
        <end position="139"/>
    </location>
</feature>
<evidence type="ECO:0000313" key="5">
    <source>
        <dbReference type="EMBL" id="JAT60496.1"/>
    </source>
</evidence>
<feature type="compositionally biased region" description="Polar residues" evidence="1">
    <location>
        <begin position="336"/>
        <end position="351"/>
    </location>
</feature>
<dbReference type="FunFam" id="3.40.50.1820:FF:000073">
    <property type="entry name" value="esterase OVCA2 isoform X6"/>
    <property type="match status" value="1"/>
</dbReference>
<dbReference type="Pfam" id="PF17773">
    <property type="entry name" value="UPF0176_N"/>
    <property type="match status" value="1"/>
</dbReference>
<feature type="domain" description="Serine hydrolase" evidence="2">
    <location>
        <begin position="282"/>
        <end position="523"/>
    </location>
</feature>
<dbReference type="InterPro" id="IPR029058">
    <property type="entry name" value="AB_hydrolase_fold"/>
</dbReference>
<dbReference type="InterPro" id="IPR005645">
    <property type="entry name" value="FSH-like_dom"/>
</dbReference>
<sequence>KPTRSWFTVADVLTVRALRSFLSSSMAEEERRPQGGGGGREWVLLYYKYAPVPDVPALVRLYESSCLSLGLLGRVRIASDGVIVTVGGTLPSLEKHVAAIKSHGLFEGTDFKLAPCDGPAGENIARECGFTSLSIRVVKLFGGIQRYLEQFPGGGFFKGKNFAFDHRVSVGSQYQTVIGSCLECGTSFDDHSSRCRCTHCRMLVLVCSSCQGKSAVYVCESCQKHCKERDPSLLISDDELHSELTSDLLESVEQLELRPAIPSVHATNFLEFPVGNGDGTRKKLRILCLHGFRQNASGFKGRTASLAKKLKNIAELIFVDAPHELPFIYQPRSSEPNCSSTDPSAAETCSTQQPPPPCQNCKKKFAWLVSPVSSYLECSDWKVANQPFDPLQYQQQTSGFQESHAFLKKVFSQMGPFDGILGFSQGAAMAALVCDQQWRLGFVPDFKFAVLCSGFSLLPRERNHEPIKCPSLHIYGSSEGTDRQIACQASIELANKFDKGCSVVIEHEMGHIIPTRAPYIDQMRAFLRRFLAV</sequence>
<dbReference type="InterPro" id="IPR020936">
    <property type="entry name" value="TrhO"/>
</dbReference>
<dbReference type="Gene3D" id="3.30.70.100">
    <property type="match status" value="1"/>
</dbReference>